<dbReference type="AlphaFoldDB" id="A0A382C225"/>
<dbReference type="EMBL" id="UINC01032203">
    <property type="protein sequence ID" value="SVB19477.1"/>
    <property type="molecule type" value="Genomic_DNA"/>
</dbReference>
<dbReference type="PANTHER" id="PTHR33361:SF2">
    <property type="entry name" value="DUF885 DOMAIN-CONTAINING PROTEIN"/>
    <property type="match status" value="1"/>
</dbReference>
<feature type="non-terminal residue" evidence="1">
    <location>
        <position position="456"/>
    </location>
</feature>
<gene>
    <name evidence="1" type="ORF">METZ01_LOCUS172331</name>
</gene>
<dbReference type="PANTHER" id="PTHR33361">
    <property type="entry name" value="GLR0591 PROTEIN"/>
    <property type="match status" value="1"/>
</dbReference>
<sequence>MQKNIIIFLSYLIMSCDPNSNRHDETLKNFFHDQWEQNLANYPEFATYLGDHRYNDRLTDMSLDAVTKRQNQTKASLDELSNIHRNKLSTEYKLYYDLYVDKLKQSIEGQQYKEYLMPIDQMGGIQISAANLVDNTPFETETDYQNYLQRLKALPVKINQTIKLMKKGIQDNIMPPQIVLASVPEQINKQHSYTLDESPFYHPFLEFPDEFEADFSKQLTDAGDSVIMRQIYPAFAELENFFTNEYLPNARQDIAASSTVNGIGYYQFKVKNYTTTDLSIQEIHDIGLSEVDRIHKEMEEIISFLEFDGLFSEFLNFLRTDPQFYHKDAESLLDGYRALCKKVDAELPELFMILPRTPYGVKPIPEYQAPSAPTAYYHGPSADGKRAGFFWANTYQLNTRPKYEMAVLALHEAVPGHHLQIALANELGNVPEFRKHSGYTAYVEGWALYAESLGEE</sequence>
<dbReference type="InterPro" id="IPR010281">
    <property type="entry name" value="DUF885"/>
</dbReference>
<dbReference type="Pfam" id="PF05960">
    <property type="entry name" value="DUF885"/>
    <property type="match status" value="1"/>
</dbReference>
<evidence type="ECO:0000313" key="1">
    <source>
        <dbReference type="EMBL" id="SVB19477.1"/>
    </source>
</evidence>
<dbReference type="PROSITE" id="PS51257">
    <property type="entry name" value="PROKAR_LIPOPROTEIN"/>
    <property type="match status" value="1"/>
</dbReference>
<accession>A0A382C225</accession>
<name>A0A382C225_9ZZZZ</name>
<evidence type="ECO:0008006" key="2">
    <source>
        <dbReference type="Google" id="ProtNLM"/>
    </source>
</evidence>
<reference evidence="1" key="1">
    <citation type="submission" date="2018-05" db="EMBL/GenBank/DDBJ databases">
        <authorList>
            <person name="Lanie J.A."/>
            <person name="Ng W.-L."/>
            <person name="Kazmierczak K.M."/>
            <person name="Andrzejewski T.M."/>
            <person name="Davidsen T.M."/>
            <person name="Wayne K.J."/>
            <person name="Tettelin H."/>
            <person name="Glass J.I."/>
            <person name="Rusch D."/>
            <person name="Podicherti R."/>
            <person name="Tsui H.-C.T."/>
            <person name="Winkler M.E."/>
        </authorList>
    </citation>
    <scope>NUCLEOTIDE SEQUENCE</scope>
</reference>
<organism evidence="1">
    <name type="scientific">marine metagenome</name>
    <dbReference type="NCBI Taxonomy" id="408172"/>
    <lineage>
        <taxon>unclassified sequences</taxon>
        <taxon>metagenomes</taxon>
        <taxon>ecological metagenomes</taxon>
    </lineage>
</organism>
<proteinExistence type="predicted"/>
<protein>
    <recommendedName>
        <fullName evidence="2">DUF885 domain-containing protein</fullName>
    </recommendedName>
</protein>